<keyword evidence="2" id="KW-1185">Reference proteome</keyword>
<dbReference type="SUPFAM" id="SSF88723">
    <property type="entry name" value="PIN domain-like"/>
    <property type="match status" value="1"/>
</dbReference>
<sequence>MRASSTARDAKDYETFLNWLKVHSPFSYGDHDALVCVASGVVAGKCVNADQAFDIGVKAASVMTGETYADVKFKRKDRVTSISSDKNQVPVRGVEVEVNRTVLFMRVTCVIRESSEMKEYLLHEFAEQPPSLFDKGIMRKNTKSVLASVLKSKVNVHLELPDNACFVLDGGHLQSLPWPADPTYNQVCDQYVSHVLVHYGPGSIVVFDGYGSASSTKTAEQQRRAKQNTSPDIVFELEMKTTTSKKAFLGNGRNKDRLIQKLKEKYEAVGIIVKQSVADADWLIASSAMITSTAIDGAPTQNSSAVVVGTDTDLLVMMVAQATPKHESSYALWTEPFACVLYT</sequence>
<dbReference type="InterPro" id="IPR029060">
    <property type="entry name" value="PIN-like_dom_sf"/>
</dbReference>
<name>A0A8J4Y0D3_CHIOP</name>
<organism evidence="1 2">
    <name type="scientific">Chionoecetes opilio</name>
    <name type="common">Atlantic snow crab</name>
    <name type="synonym">Cancer opilio</name>
    <dbReference type="NCBI Taxonomy" id="41210"/>
    <lineage>
        <taxon>Eukaryota</taxon>
        <taxon>Metazoa</taxon>
        <taxon>Ecdysozoa</taxon>
        <taxon>Arthropoda</taxon>
        <taxon>Crustacea</taxon>
        <taxon>Multicrustacea</taxon>
        <taxon>Malacostraca</taxon>
        <taxon>Eumalacostraca</taxon>
        <taxon>Eucarida</taxon>
        <taxon>Decapoda</taxon>
        <taxon>Pleocyemata</taxon>
        <taxon>Brachyura</taxon>
        <taxon>Eubrachyura</taxon>
        <taxon>Majoidea</taxon>
        <taxon>Majidae</taxon>
        <taxon>Chionoecetes</taxon>
    </lineage>
</organism>
<dbReference type="Proteomes" id="UP000770661">
    <property type="component" value="Unassembled WGS sequence"/>
</dbReference>
<gene>
    <name evidence="1" type="ORF">GWK47_053772</name>
</gene>
<dbReference type="AlphaFoldDB" id="A0A8J4Y0D3"/>
<protein>
    <submittedName>
        <fullName evidence="1">Uncharacterized protein</fullName>
    </submittedName>
</protein>
<proteinExistence type="predicted"/>
<evidence type="ECO:0000313" key="1">
    <source>
        <dbReference type="EMBL" id="KAG0717772.1"/>
    </source>
</evidence>
<dbReference type="EMBL" id="JACEEZ010017122">
    <property type="protein sequence ID" value="KAG0717772.1"/>
    <property type="molecule type" value="Genomic_DNA"/>
</dbReference>
<reference evidence="1" key="1">
    <citation type="submission" date="2020-07" db="EMBL/GenBank/DDBJ databases">
        <title>The High-quality genome of the commercially important snow crab, Chionoecetes opilio.</title>
        <authorList>
            <person name="Jeong J.-H."/>
            <person name="Ryu S."/>
        </authorList>
    </citation>
    <scope>NUCLEOTIDE SEQUENCE</scope>
    <source>
        <strain evidence="1">MADBK_172401_WGS</strain>
        <tissue evidence="1">Digestive gland</tissue>
    </source>
</reference>
<dbReference type="OrthoDB" id="6753017at2759"/>
<accession>A0A8J4Y0D3</accession>
<evidence type="ECO:0000313" key="2">
    <source>
        <dbReference type="Proteomes" id="UP000770661"/>
    </source>
</evidence>
<comment type="caution">
    <text evidence="1">The sequence shown here is derived from an EMBL/GenBank/DDBJ whole genome shotgun (WGS) entry which is preliminary data.</text>
</comment>